<reference evidence="3" key="1">
    <citation type="submission" date="2022-06" db="EMBL/GenBank/DDBJ databases">
        <title>Solitalea sp. MAHUQ-68 isolated from rhizospheric soil.</title>
        <authorList>
            <person name="Huq M.A."/>
        </authorList>
    </citation>
    <scope>NUCLEOTIDE SEQUENCE</scope>
    <source>
        <strain evidence="3">MAHUQ-68</strain>
    </source>
</reference>
<dbReference type="InterPro" id="IPR000668">
    <property type="entry name" value="Peptidase_C1A_C"/>
</dbReference>
<evidence type="ECO:0000313" key="3">
    <source>
        <dbReference type="EMBL" id="MCO4294530.1"/>
    </source>
</evidence>
<dbReference type="InterPro" id="IPR013128">
    <property type="entry name" value="Peptidase_C1A"/>
</dbReference>
<gene>
    <name evidence="3" type="ORF">NF867_16830</name>
</gene>
<comment type="similarity">
    <text evidence="1">Belongs to the peptidase C1 family.</text>
</comment>
<dbReference type="InterPro" id="IPR038765">
    <property type="entry name" value="Papain-like_cys_pep_sf"/>
</dbReference>
<proteinExistence type="inferred from homology"/>
<dbReference type="AlphaFoldDB" id="A0A9X2F5J8"/>
<dbReference type="SMART" id="SM00645">
    <property type="entry name" value="Pept_C1"/>
    <property type="match status" value="1"/>
</dbReference>
<feature type="domain" description="Peptidase C1A papain C-terminal" evidence="2">
    <location>
        <begin position="72"/>
        <end position="282"/>
    </location>
</feature>
<name>A0A9X2F5J8_9SPHI</name>
<dbReference type="InterPro" id="IPR025660">
    <property type="entry name" value="Pept_his_AS"/>
</dbReference>
<dbReference type="GO" id="GO:0008234">
    <property type="term" value="F:cysteine-type peptidase activity"/>
    <property type="evidence" value="ECO:0007669"/>
    <property type="project" value="InterPro"/>
</dbReference>
<dbReference type="Gene3D" id="3.90.70.10">
    <property type="entry name" value="Cysteine proteinases"/>
    <property type="match status" value="1"/>
</dbReference>
<organism evidence="3 4">
    <name type="scientific">Solitalea agri</name>
    <dbReference type="NCBI Taxonomy" id="2953739"/>
    <lineage>
        <taxon>Bacteria</taxon>
        <taxon>Pseudomonadati</taxon>
        <taxon>Bacteroidota</taxon>
        <taxon>Sphingobacteriia</taxon>
        <taxon>Sphingobacteriales</taxon>
        <taxon>Sphingobacteriaceae</taxon>
        <taxon>Solitalea</taxon>
    </lineage>
</organism>
<dbReference type="Proteomes" id="UP001155182">
    <property type="component" value="Unassembled WGS sequence"/>
</dbReference>
<dbReference type="PANTHER" id="PTHR12411">
    <property type="entry name" value="CYSTEINE PROTEASE FAMILY C1-RELATED"/>
    <property type="match status" value="1"/>
</dbReference>
<evidence type="ECO:0000256" key="1">
    <source>
        <dbReference type="ARBA" id="ARBA00008455"/>
    </source>
</evidence>
<dbReference type="RefSeq" id="WP_252589563.1">
    <property type="nucleotide sequence ID" value="NZ_JAMWYS010000058.1"/>
</dbReference>
<dbReference type="SUPFAM" id="SSF54001">
    <property type="entry name" value="Cysteine proteinases"/>
    <property type="match status" value="1"/>
</dbReference>
<dbReference type="PROSITE" id="PS00639">
    <property type="entry name" value="THIOL_PROTEASE_HIS"/>
    <property type="match status" value="1"/>
</dbReference>
<sequence>MKKSFYLLSAVALLAVASCRKESDSINQPSENTHHALGLLFQTAEKYNSFQKIDVNALRKKRVEGVNATEDVPTSYFIDMPTPGDQGGESSCTSWATAYAATSSFEHNFDGMAYPAAQRSPAYVYNQVNSSSDCSAGTYFSDNLNVLKNQGVCSLTEMPYQDGLCNILPTSQQTQAASTHKITSWGTVNYKNITDVKTLVSSNVPVLIGFTVDDSFYNMGKSGWVWKKKSGRSYGGHAVAIMGYDDAKQAFKVQNSWGTGWGLNGYFWIDYGLLSSGATNPVYEGYAAYN</sequence>
<dbReference type="GO" id="GO:0006508">
    <property type="term" value="P:proteolysis"/>
    <property type="evidence" value="ECO:0007669"/>
    <property type="project" value="InterPro"/>
</dbReference>
<evidence type="ECO:0000313" key="4">
    <source>
        <dbReference type="Proteomes" id="UP001155182"/>
    </source>
</evidence>
<protein>
    <submittedName>
        <fullName evidence="3">C1 family peptidase</fullName>
    </submittedName>
</protein>
<dbReference type="PROSITE" id="PS51257">
    <property type="entry name" value="PROKAR_LIPOPROTEIN"/>
    <property type="match status" value="1"/>
</dbReference>
<dbReference type="Pfam" id="PF00112">
    <property type="entry name" value="Peptidase_C1"/>
    <property type="match status" value="1"/>
</dbReference>
<keyword evidence="4" id="KW-1185">Reference proteome</keyword>
<dbReference type="CDD" id="cd02619">
    <property type="entry name" value="Peptidase_C1"/>
    <property type="match status" value="1"/>
</dbReference>
<accession>A0A9X2F5J8</accession>
<dbReference type="EMBL" id="JAMWYS010000058">
    <property type="protein sequence ID" value="MCO4294530.1"/>
    <property type="molecule type" value="Genomic_DNA"/>
</dbReference>
<comment type="caution">
    <text evidence="3">The sequence shown here is derived from an EMBL/GenBank/DDBJ whole genome shotgun (WGS) entry which is preliminary data.</text>
</comment>
<evidence type="ECO:0000259" key="2">
    <source>
        <dbReference type="SMART" id="SM00645"/>
    </source>
</evidence>